<accession>A0A4Y8LLW8</accession>
<feature type="transmembrane region" description="Helical" evidence="1">
    <location>
        <begin position="43"/>
        <end position="61"/>
    </location>
</feature>
<comment type="caution">
    <text evidence="2">The sequence shown here is derived from an EMBL/GenBank/DDBJ whole genome shotgun (WGS) entry which is preliminary data.</text>
</comment>
<keyword evidence="1" id="KW-0812">Transmembrane</keyword>
<proteinExistence type="predicted"/>
<evidence type="ECO:0000313" key="3">
    <source>
        <dbReference type="Proteomes" id="UP000297776"/>
    </source>
</evidence>
<sequence>MKRYLIFIGSLIILLAAYQIGSGLWLTYTYTQGSGTQSIAENMTLVNSLVVLGSASIAFLLSQKVGRRTI</sequence>
<evidence type="ECO:0000256" key="1">
    <source>
        <dbReference type="SAM" id="Phobius"/>
    </source>
</evidence>
<dbReference type="AlphaFoldDB" id="A0A4Y8LLW8"/>
<keyword evidence="1" id="KW-1133">Transmembrane helix</keyword>
<keyword evidence="1" id="KW-0472">Membrane</keyword>
<dbReference type="EMBL" id="SORX01000003">
    <property type="protein sequence ID" value="TFE02247.1"/>
    <property type="molecule type" value="Genomic_DNA"/>
</dbReference>
<gene>
    <name evidence="2" type="ORF">E2626_06620</name>
</gene>
<dbReference type="OrthoDB" id="2454526at2"/>
<protein>
    <submittedName>
        <fullName evidence="2">Uncharacterized protein</fullName>
    </submittedName>
</protein>
<dbReference type="RefSeq" id="WP_134380950.1">
    <property type="nucleotide sequence ID" value="NZ_SORX01000003.1"/>
</dbReference>
<organism evidence="2 3">
    <name type="scientific">Jeotgalibacillus salarius</name>
    <dbReference type="NCBI Taxonomy" id="546023"/>
    <lineage>
        <taxon>Bacteria</taxon>
        <taxon>Bacillati</taxon>
        <taxon>Bacillota</taxon>
        <taxon>Bacilli</taxon>
        <taxon>Bacillales</taxon>
        <taxon>Caryophanaceae</taxon>
        <taxon>Jeotgalibacillus</taxon>
    </lineage>
</organism>
<evidence type="ECO:0000313" key="2">
    <source>
        <dbReference type="EMBL" id="TFE02247.1"/>
    </source>
</evidence>
<reference evidence="2 3" key="1">
    <citation type="submission" date="2019-03" db="EMBL/GenBank/DDBJ databases">
        <authorList>
            <person name="Yang Y."/>
        </authorList>
    </citation>
    <scope>NUCLEOTIDE SEQUENCE [LARGE SCALE GENOMIC DNA]</scope>
    <source>
        <strain evidence="2 3">ASL-1</strain>
    </source>
</reference>
<name>A0A4Y8LLW8_9BACL</name>
<dbReference type="Proteomes" id="UP000297776">
    <property type="component" value="Unassembled WGS sequence"/>
</dbReference>
<keyword evidence="3" id="KW-1185">Reference proteome</keyword>